<dbReference type="AlphaFoldDB" id="A0AAW2ENE6"/>
<keyword evidence="2" id="KW-1185">Reference proteome</keyword>
<comment type="caution">
    <text evidence="1">The sequence shown here is derived from an EMBL/GenBank/DDBJ whole genome shotgun (WGS) entry which is preliminary data.</text>
</comment>
<evidence type="ECO:0000313" key="1">
    <source>
        <dbReference type="EMBL" id="KAL0103916.1"/>
    </source>
</evidence>
<accession>A0AAW2ENE6</accession>
<dbReference type="Proteomes" id="UP001430953">
    <property type="component" value="Unassembled WGS sequence"/>
</dbReference>
<name>A0AAW2ENE6_9HYME</name>
<sequence length="35" mass="4228">MAQIKKNYLIEINNANLQHLKEIQKLEIKIMKTKF</sequence>
<gene>
    <name evidence="1" type="ORF">PUN28_016931</name>
</gene>
<protein>
    <submittedName>
        <fullName evidence="1">Uncharacterized protein</fullName>
    </submittedName>
</protein>
<evidence type="ECO:0000313" key="2">
    <source>
        <dbReference type="Proteomes" id="UP001430953"/>
    </source>
</evidence>
<proteinExistence type="predicted"/>
<organism evidence="1 2">
    <name type="scientific">Cardiocondyla obscurior</name>
    <dbReference type="NCBI Taxonomy" id="286306"/>
    <lineage>
        <taxon>Eukaryota</taxon>
        <taxon>Metazoa</taxon>
        <taxon>Ecdysozoa</taxon>
        <taxon>Arthropoda</taxon>
        <taxon>Hexapoda</taxon>
        <taxon>Insecta</taxon>
        <taxon>Pterygota</taxon>
        <taxon>Neoptera</taxon>
        <taxon>Endopterygota</taxon>
        <taxon>Hymenoptera</taxon>
        <taxon>Apocrita</taxon>
        <taxon>Aculeata</taxon>
        <taxon>Formicoidea</taxon>
        <taxon>Formicidae</taxon>
        <taxon>Myrmicinae</taxon>
        <taxon>Cardiocondyla</taxon>
    </lineage>
</organism>
<dbReference type="EMBL" id="JADYXP020000020">
    <property type="protein sequence ID" value="KAL0103916.1"/>
    <property type="molecule type" value="Genomic_DNA"/>
</dbReference>
<reference evidence="1 2" key="1">
    <citation type="submission" date="2023-03" db="EMBL/GenBank/DDBJ databases">
        <title>High recombination rates correlate with genetic variation in Cardiocondyla obscurior ants.</title>
        <authorList>
            <person name="Errbii M."/>
        </authorList>
    </citation>
    <scope>NUCLEOTIDE SEQUENCE [LARGE SCALE GENOMIC DNA]</scope>
    <source>
        <strain evidence="1">Alpha-2009</strain>
        <tissue evidence="1">Whole body</tissue>
    </source>
</reference>